<reference evidence="2" key="1">
    <citation type="journal article" date="2023" name="Mol. Biol. Evol.">
        <title>Third-Generation Sequencing Reveals the Adaptive Role of the Epigenome in Three Deep-Sea Polychaetes.</title>
        <authorList>
            <person name="Perez M."/>
            <person name="Aroh O."/>
            <person name="Sun Y."/>
            <person name="Lan Y."/>
            <person name="Juniper S.K."/>
            <person name="Young C.R."/>
            <person name="Angers B."/>
            <person name="Qian P.Y."/>
        </authorList>
    </citation>
    <scope>NUCLEOTIDE SEQUENCE</scope>
    <source>
        <strain evidence="2">P08H-3</strain>
    </source>
</reference>
<evidence type="ECO:0000256" key="1">
    <source>
        <dbReference type="SAM" id="MobiDB-lite"/>
    </source>
</evidence>
<feature type="compositionally biased region" description="Low complexity" evidence="1">
    <location>
        <begin position="147"/>
        <end position="163"/>
    </location>
</feature>
<proteinExistence type="predicted"/>
<gene>
    <name evidence="2" type="ORF">LSH36_621g00020</name>
</gene>
<keyword evidence="3" id="KW-1185">Reference proteome</keyword>
<feature type="region of interest" description="Disordered" evidence="1">
    <location>
        <begin position="343"/>
        <end position="414"/>
    </location>
</feature>
<organism evidence="2 3">
    <name type="scientific">Paralvinella palmiformis</name>
    <dbReference type="NCBI Taxonomy" id="53620"/>
    <lineage>
        <taxon>Eukaryota</taxon>
        <taxon>Metazoa</taxon>
        <taxon>Spiralia</taxon>
        <taxon>Lophotrochozoa</taxon>
        <taxon>Annelida</taxon>
        <taxon>Polychaeta</taxon>
        <taxon>Sedentaria</taxon>
        <taxon>Canalipalpata</taxon>
        <taxon>Terebellida</taxon>
        <taxon>Terebelliformia</taxon>
        <taxon>Alvinellidae</taxon>
        <taxon>Paralvinella</taxon>
    </lineage>
</organism>
<protein>
    <submittedName>
        <fullName evidence="2">Uncharacterized protein</fullName>
    </submittedName>
</protein>
<feature type="region of interest" description="Disordered" evidence="1">
    <location>
        <begin position="92"/>
        <end position="167"/>
    </location>
</feature>
<evidence type="ECO:0000313" key="3">
    <source>
        <dbReference type="Proteomes" id="UP001208570"/>
    </source>
</evidence>
<sequence>MPHDKEHKRKSKKKRQPSFTLPKNPYNYQYGSTRSTAKKKGPLIGTWTRLRSPGKPGQGLKGHDDKVQNRNGFLKLNEKVSHNLNVQEIGSWMQKQKPREVGHIDDALPPADYEDDEQAPESGYITPEQQSSELEYPLPSQHRVAQGTQNSPSGSVSSNQSTPHHVCQSYTTTVQAEVHVSYTEDNRNSLASLGSIPSMPPPPPPKDAMALQMNPLLGSSVKHISMMSASSGSSSGTLHDPCQPDDIYQHYIAPSEDSNGPLHQAAYGGVVASVISNKESNTYETTLPSPGTQTMPNVDNFMNRPLPAPPGGGRQYNTMNHLGQNNMPNSGAATMMANQMGMTLDEFPPPPPQFAGGKAVTSLQHHQTSRPESGPGAHHPRAADPSSNKNSLPFPVKLRPVGSPLLNDSNTDSSTYQYKDTIDVFSVVVPPPSQQSKGAPPPIKPKIRPGDQFPGSVFPSLCANPAAPSSQFPAPPSPISPNEYSEIINELVLPPPPPPPTVGGISADLANRIQEWTISNQGQFVF</sequence>
<dbReference type="Proteomes" id="UP001208570">
    <property type="component" value="Unassembled WGS sequence"/>
</dbReference>
<dbReference type="EMBL" id="JAODUP010000621">
    <property type="protein sequence ID" value="KAK2146267.1"/>
    <property type="molecule type" value="Genomic_DNA"/>
</dbReference>
<comment type="caution">
    <text evidence="2">The sequence shown here is derived from an EMBL/GenBank/DDBJ whole genome shotgun (WGS) entry which is preliminary data.</text>
</comment>
<feature type="compositionally biased region" description="Polar residues" evidence="1">
    <location>
        <begin position="17"/>
        <end position="35"/>
    </location>
</feature>
<feature type="region of interest" description="Disordered" evidence="1">
    <location>
        <begin position="1"/>
        <end position="70"/>
    </location>
</feature>
<dbReference type="AlphaFoldDB" id="A0AAD9J4Z9"/>
<feature type="compositionally biased region" description="Basic and acidic residues" evidence="1">
    <location>
        <begin position="97"/>
        <end position="106"/>
    </location>
</feature>
<evidence type="ECO:0000313" key="2">
    <source>
        <dbReference type="EMBL" id="KAK2146267.1"/>
    </source>
</evidence>
<feature type="compositionally biased region" description="Basic residues" evidence="1">
    <location>
        <begin position="1"/>
        <end position="16"/>
    </location>
</feature>
<name>A0AAD9J4Z9_9ANNE</name>
<accession>A0AAD9J4Z9</accession>